<reference evidence="3" key="1">
    <citation type="submission" date="2020-06" db="EMBL/GenBank/DDBJ databases">
        <title>A chromosome-scale genome assembly of Talaromyces rugulosus W13939.</title>
        <authorList>
            <person name="Wang B."/>
            <person name="Guo L."/>
            <person name="Ye K."/>
            <person name="Wang L."/>
        </authorList>
    </citation>
    <scope>NUCLEOTIDE SEQUENCE [LARGE SCALE GENOMIC DNA]</scope>
    <source>
        <strain evidence="3">W13939</strain>
    </source>
</reference>
<feature type="region of interest" description="Disordered" evidence="1">
    <location>
        <begin position="453"/>
        <end position="474"/>
    </location>
</feature>
<evidence type="ECO:0000313" key="3">
    <source>
        <dbReference type="Proteomes" id="UP000509510"/>
    </source>
</evidence>
<protein>
    <submittedName>
        <fullName evidence="2">Uncharacterized protein</fullName>
    </submittedName>
</protein>
<organism evidence="2 3">
    <name type="scientific">Talaromyces rugulosus</name>
    <name type="common">Penicillium rugulosum</name>
    <dbReference type="NCBI Taxonomy" id="121627"/>
    <lineage>
        <taxon>Eukaryota</taxon>
        <taxon>Fungi</taxon>
        <taxon>Dikarya</taxon>
        <taxon>Ascomycota</taxon>
        <taxon>Pezizomycotina</taxon>
        <taxon>Eurotiomycetes</taxon>
        <taxon>Eurotiomycetidae</taxon>
        <taxon>Eurotiales</taxon>
        <taxon>Trichocomaceae</taxon>
        <taxon>Talaromyces</taxon>
        <taxon>Talaromyces sect. Islandici</taxon>
    </lineage>
</organism>
<sequence length="474" mass="54030">MSLSTLQPKKNTSNEYVQKEYAANETLRNETLAHPLRRHVKRSYGRLHISRYPYRELARFHRQLQLRLMELFVGRVYIEAFPVAIRQVLDDNQRPPGMISGTFRDSSVFFKILIAYIASVKDDATEDRLVMMKSVPRDLLRDADWAAEIAPHCRFMYLEAQRLLFLHVNVETRYIESFAREQLHYDDTDEGVEGHALGRIDEFLTQQLSGMNISATEYEFLALKSCTTNGIYSSPYLEEDIKSTRSCDRMFVSRLSTSSTTNTAATATDANGNPWPTLVIETGPGFYNPASRWYMHYAVDWWFSQSEGATKIVLLLYFDHFQRETIVEKWVYDAQHLPFRKRIAQTLIVNLSSGSKKANNQMTEVAGDTLVLELGALLGREKGEGETDIVIDKETLGACAEGFLIDWRNLGRGRVEALDRDKIRPPELPSSFPPAVSTFSPELTDSLEIPQYPPFTMPSAVPPKNPFLPTDSSD</sequence>
<evidence type="ECO:0000313" key="2">
    <source>
        <dbReference type="EMBL" id="QKX64037.1"/>
    </source>
</evidence>
<dbReference type="AlphaFoldDB" id="A0A7H8RD72"/>
<dbReference type="OrthoDB" id="76567at2759"/>
<dbReference type="Proteomes" id="UP000509510">
    <property type="component" value="Chromosome VI"/>
</dbReference>
<accession>A0A7H8RD72</accession>
<evidence type="ECO:0000256" key="1">
    <source>
        <dbReference type="SAM" id="MobiDB-lite"/>
    </source>
</evidence>
<dbReference type="RefSeq" id="XP_035350211.1">
    <property type="nucleotide sequence ID" value="XM_035494318.1"/>
</dbReference>
<dbReference type="KEGG" id="trg:TRUGW13939_11210"/>
<name>A0A7H8RD72_TALRU</name>
<dbReference type="GeneID" id="55998688"/>
<feature type="compositionally biased region" description="Pro residues" evidence="1">
    <location>
        <begin position="453"/>
        <end position="466"/>
    </location>
</feature>
<gene>
    <name evidence="2" type="ORF">TRUGW13939_11210</name>
</gene>
<proteinExistence type="predicted"/>
<dbReference type="EMBL" id="CP055903">
    <property type="protein sequence ID" value="QKX64037.1"/>
    <property type="molecule type" value="Genomic_DNA"/>
</dbReference>
<keyword evidence="3" id="KW-1185">Reference proteome</keyword>